<keyword evidence="4" id="KW-0676">Redox-active center</keyword>
<keyword evidence="7" id="KW-1185">Reference proteome</keyword>
<keyword evidence="2" id="KW-0201">Cytochrome c-type biogenesis</keyword>
<evidence type="ECO:0000256" key="3">
    <source>
        <dbReference type="ARBA" id="ARBA00023157"/>
    </source>
</evidence>
<comment type="subcellular location">
    <subcellularLocation>
        <location evidence="1">Cell envelope</location>
    </subcellularLocation>
</comment>
<dbReference type="InterPro" id="IPR036249">
    <property type="entry name" value="Thioredoxin-like_sf"/>
</dbReference>
<dbReference type="InterPro" id="IPR000866">
    <property type="entry name" value="AhpC/TSA"/>
</dbReference>
<evidence type="ECO:0000259" key="5">
    <source>
        <dbReference type="PROSITE" id="PS51352"/>
    </source>
</evidence>
<reference evidence="6" key="2">
    <citation type="submission" date="2020-09" db="EMBL/GenBank/DDBJ databases">
        <authorList>
            <person name="Sun Q."/>
            <person name="Kim S."/>
        </authorList>
    </citation>
    <scope>NUCLEOTIDE SEQUENCE</scope>
    <source>
        <strain evidence="6">KCTC 23224</strain>
    </source>
</reference>
<evidence type="ECO:0000256" key="1">
    <source>
        <dbReference type="ARBA" id="ARBA00004196"/>
    </source>
</evidence>
<dbReference type="GO" id="GO:0030313">
    <property type="term" value="C:cell envelope"/>
    <property type="evidence" value="ECO:0007669"/>
    <property type="project" value="UniProtKB-SubCell"/>
</dbReference>
<dbReference type="PROSITE" id="PS51352">
    <property type="entry name" value="THIOREDOXIN_2"/>
    <property type="match status" value="1"/>
</dbReference>
<sequence>MSTKEEPKQDSIIPLNRASVYAGAISPNGRDFNLHISNDILPAWISFEDTLDGFSYGPYLLSPSDSIKIMFDQRKQQVNFGGPSKHSFEMASRLNSLIDQAWFENSNMIDFSAFSDIQPELLSKLSDNNKKFRREVIPILDRSERITKMNQNLALAKSNDFIQTAQYFRSRVSEATFSTLMIEFYSQIYKKVFYGFYGYYFGDLTEKAPELIDSFSRFFEFMESEIDSLSAIYNPVFSPTYLKMQENRILGKSMIESKSFFEISKLESNPLIREKILAGYFLQRNVIIKEGLGDFTKFLYEVNDPQLKERLQVWHLASTPGLQVPDYSFIDDSDNEVRISDFKGKIVLINFWLTGCSACKYFNQHHLKRIVDDYKSDSDVIVLSLSLDSKREIWLKSKKSDIYSPNEVIQLWTGYEGKSSDHPYLAYFNITSAPQLQLIDQEGRLFRLGISEKTYSSIKSEIESLKENFSSTIYP</sequence>
<dbReference type="InterPro" id="IPR013766">
    <property type="entry name" value="Thioredoxin_domain"/>
</dbReference>
<dbReference type="PANTHER" id="PTHR42852">
    <property type="entry name" value="THIOL:DISULFIDE INTERCHANGE PROTEIN DSBE"/>
    <property type="match status" value="1"/>
</dbReference>
<gene>
    <name evidence="6" type="ORF">GCM10008106_11680</name>
</gene>
<comment type="caution">
    <text evidence="6">The sequence shown here is derived from an EMBL/GenBank/DDBJ whole genome shotgun (WGS) entry which is preliminary data.</text>
</comment>
<feature type="domain" description="Thioredoxin" evidence="5">
    <location>
        <begin position="318"/>
        <end position="467"/>
    </location>
</feature>
<dbReference type="EMBL" id="BMYF01000005">
    <property type="protein sequence ID" value="GHB32357.1"/>
    <property type="molecule type" value="Genomic_DNA"/>
</dbReference>
<evidence type="ECO:0000256" key="2">
    <source>
        <dbReference type="ARBA" id="ARBA00022748"/>
    </source>
</evidence>
<accession>A0A8J3CXU6</accession>
<dbReference type="PANTHER" id="PTHR42852:SF6">
    <property type="entry name" value="THIOL:DISULFIDE INTERCHANGE PROTEIN DSBE"/>
    <property type="match status" value="1"/>
</dbReference>
<keyword evidence="3" id="KW-1015">Disulfide bond</keyword>
<evidence type="ECO:0000256" key="4">
    <source>
        <dbReference type="ARBA" id="ARBA00023284"/>
    </source>
</evidence>
<dbReference type="GO" id="GO:0017004">
    <property type="term" value="P:cytochrome complex assembly"/>
    <property type="evidence" value="ECO:0007669"/>
    <property type="project" value="UniProtKB-KW"/>
</dbReference>
<proteinExistence type="predicted"/>
<dbReference type="Pfam" id="PF00578">
    <property type="entry name" value="AhpC-TSA"/>
    <property type="match status" value="1"/>
</dbReference>
<protein>
    <recommendedName>
        <fullName evidence="5">Thioredoxin domain-containing protein</fullName>
    </recommendedName>
</protein>
<evidence type="ECO:0000313" key="7">
    <source>
        <dbReference type="Proteomes" id="UP000642809"/>
    </source>
</evidence>
<dbReference type="Proteomes" id="UP000642809">
    <property type="component" value="Unassembled WGS sequence"/>
</dbReference>
<organism evidence="6 7">
    <name type="scientific">Mongoliitalea lutea</name>
    <dbReference type="NCBI Taxonomy" id="849756"/>
    <lineage>
        <taxon>Bacteria</taxon>
        <taxon>Pseudomonadati</taxon>
        <taxon>Bacteroidota</taxon>
        <taxon>Cytophagia</taxon>
        <taxon>Cytophagales</taxon>
        <taxon>Cyclobacteriaceae</taxon>
        <taxon>Mongoliitalea</taxon>
    </lineage>
</organism>
<dbReference type="SUPFAM" id="SSF52833">
    <property type="entry name" value="Thioredoxin-like"/>
    <property type="match status" value="1"/>
</dbReference>
<dbReference type="Gene3D" id="3.40.30.10">
    <property type="entry name" value="Glutaredoxin"/>
    <property type="match status" value="1"/>
</dbReference>
<dbReference type="GO" id="GO:0016209">
    <property type="term" value="F:antioxidant activity"/>
    <property type="evidence" value="ECO:0007669"/>
    <property type="project" value="InterPro"/>
</dbReference>
<dbReference type="InterPro" id="IPR050553">
    <property type="entry name" value="Thioredoxin_ResA/DsbE_sf"/>
</dbReference>
<reference evidence="6" key="1">
    <citation type="journal article" date="2014" name="Int. J. Syst. Evol. Microbiol.">
        <title>Complete genome sequence of Corynebacterium casei LMG S-19264T (=DSM 44701T), isolated from a smear-ripened cheese.</title>
        <authorList>
            <consortium name="US DOE Joint Genome Institute (JGI-PGF)"/>
            <person name="Walter F."/>
            <person name="Albersmeier A."/>
            <person name="Kalinowski J."/>
            <person name="Ruckert C."/>
        </authorList>
    </citation>
    <scope>NUCLEOTIDE SEQUENCE</scope>
    <source>
        <strain evidence="6">KCTC 23224</strain>
    </source>
</reference>
<evidence type="ECO:0000313" key="6">
    <source>
        <dbReference type="EMBL" id="GHB32357.1"/>
    </source>
</evidence>
<dbReference type="AlphaFoldDB" id="A0A8J3CXU6"/>
<dbReference type="GO" id="GO:0016491">
    <property type="term" value="F:oxidoreductase activity"/>
    <property type="evidence" value="ECO:0007669"/>
    <property type="project" value="InterPro"/>
</dbReference>
<name>A0A8J3CXU6_9BACT</name>